<dbReference type="PANTHER" id="PTHR30173:SF43">
    <property type="entry name" value="ECF RNA POLYMERASE SIGMA FACTOR SIGI-RELATED"/>
    <property type="match status" value="1"/>
</dbReference>
<dbReference type="InterPro" id="IPR032710">
    <property type="entry name" value="NTF2-like_dom_sf"/>
</dbReference>
<reference evidence="1 2" key="1">
    <citation type="submission" date="2018-11" db="EMBL/GenBank/DDBJ databases">
        <title>Sequencing the genomes of 1000 actinobacteria strains.</title>
        <authorList>
            <person name="Klenk H.-P."/>
        </authorList>
    </citation>
    <scope>NUCLEOTIDE SEQUENCE [LARGE SCALE GENOMIC DNA]</scope>
    <source>
        <strain evidence="1 2">DSM 44781</strain>
    </source>
</reference>
<dbReference type="Gene3D" id="3.10.450.50">
    <property type="match status" value="1"/>
</dbReference>
<protein>
    <submittedName>
        <fullName evidence="1">RNA polymerase sigma-70 factor (ECF subfamily)</fullName>
    </submittedName>
</protein>
<organism evidence="1 2">
    <name type="scientific">Kitasatospora cineracea</name>
    <dbReference type="NCBI Taxonomy" id="88074"/>
    <lineage>
        <taxon>Bacteria</taxon>
        <taxon>Bacillati</taxon>
        <taxon>Actinomycetota</taxon>
        <taxon>Actinomycetes</taxon>
        <taxon>Kitasatosporales</taxon>
        <taxon>Streptomycetaceae</taxon>
        <taxon>Kitasatospora</taxon>
    </lineage>
</organism>
<dbReference type="SUPFAM" id="SSF88659">
    <property type="entry name" value="Sigma3 and sigma4 domains of RNA polymerase sigma factors"/>
    <property type="match status" value="1"/>
</dbReference>
<comment type="caution">
    <text evidence="1">The sequence shown here is derived from an EMBL/GenBank/DDBJ whole genome shotgun (WGS) entry which is preliminary data.</text>
</comment>
<dbReference type="Proteomes" id="UP000266906">
    <property type="component" value="Unassembled WGS sequence"/>
</dbReference>
<proteinExistence type="predicted"/>
<name>A0A3N4R018_9ACTN</name>
<gene>
    <name evidence="1" type="ORF">EDD38_7550</name>
</gene>
<keyword evidence="2" id="KW-1185">Reference proteome</keyword>
<dbReference type="InterPro" id="IPR013324">
    <property type="entry name" value="RNA_pol_sigma_r3/r4-like"/>
</dbReference>
<evidence type="ECO:0000313" key="2">
    <source>
        <dbReference type="Proteomes" id="UP000266906"/>
    </source>
</evidence>
<dbReference type="GO" id="GO:0016987">
    <property type="term" value="F:sigma factor activity"/>
    <property type="evidence" value="ECO:0007669"/>
    <property type="project" value="TreeGrafter"/>
</dbReference>
<dbReference type="InterPro" id="IPR052704">
    <property type="entry name" value="ECF_Sigma-70_Domain"/>
</dbReference>
<evidence type="ECO:0000313" key="1">
    <source>
        <dbReference type="EMBL" id="RPE26913.1"/>
    </source>
</evidence>
<dbReference type="PANTHER" id="PTHR30173">
    <property type="entry name" value="SIGMA 19 FACTOR"/>
    <property type="match status" value="1"/>
</dbReference>
<dbReference type="RefSeq" id="WP_123821714.1">
    <property type="nucleotide sequence ID" value="NZ_JBEYIY010000023.1"/>
</dbReference>
<dbReference type="SUPFAM" id="SSF54427">
    <property type="entry name" value="NTF2-like"/>
    <property type="match status" value="1"/>
</dbReference>
<accession>A0A3N4R018</accession>
<dbReference type="AlphaFoldDB" id="A0A3N4R018"/>
<dbReference type="EMBL" id="RKQG01000005">
    <property type="protein sequence ID" value="RPE26913.1"/>
    <property type="molecule type" value="Genomic_DNA"/>
</dbReference>
<sequence>MDGQEFLAARFDGHRDRLAALARRMLGSEEGAEAALREARRRLAGPVGEQQLAHWLSMLVGRVCVDALRERRGAGGRPPRSADAGAGAVGPALLVVLESLEPAQRLALVLRDLYAVPFDEIARLLGHGPEDVWLMVELAHRRIRAGAPPRDLDPAARGRVVEAFLAAAREGDPDALHGVLAPDVVARSDDGSAVVRGADAVVPAAASFARTARIARPVLAEGGADVVAGEGRQRRVMAFGIVNEMIVEIEVVTDPARLERMELAPPG</sequence>